<dbReference type="InterPro" id="IPR001647">
    <property type="entry name" value="HTH_TetR"/>
</dbReference>
<keyword evidence="2 4" id="KW-0238">DNA-binding</keyword>
<dbReference type="Gene3D" id="1.10.10.60">
    <property type="entry name" value="Homeodomain-like"/>
    <property type="match status" value="1"/>
</dbReference>
<gene>
    <name evidence="6" type="ORF">MUB52_09525</name>
</gene>
<accession>A0ABT3BDM2</accession>
<feature type="DNA-binding region" description="H-T-H motif" evidence="4">
    <location>
        <begin position="30"/>
        <end position="49"/>
    </location>
</feature>
<reference evidence="6 7" key="1">
    <citation type="submission" date="2022-04" db="EMBL/GenBank/DDBJ databases">
        <title>Roseobacter sp. WL0113 is a bacterium isolated from neritic sediment.</title>
        <authorList>
            <person name="Wang L."/>
            <person name="He W."/>
            <person name="Zhang D.-F."/>
        </authorList>
    </citation>
    <scope>NUCLEOTIDE SEQUENCE [LARGE SCALE GENOMIC DNA]</scope>
    <source>
        <strain evidence="6 7">WL0113</strain>
    </source>
</reference>
<dbReference type="EMBL" id="JALIEB010000005">
    <property type="protein sequence ID" value="MCV3271668.1"/>
    <property type="molecule type" value="Genomic_DNA"/>
</dbReference>
<dbReference type="InterPro" id="IPR036271">
    <property type="entry name" value="Tet_transcr_reg_TetR-rel_C_sf"/>
</dbReference>
<dbReference type="RefSeq" id="WP_263844210.1">
    <property type="nucleotide sequence ID" value="NZ_JALIEB010000005.1"/>
</dbReference>
<dbReference type="PROSITE" id="PS50977">
    <property type="entry name" value="HTH_TETR_2"/>
    <property type="match status" value="1"/>
</dbReference>
<dbReference type="PANTHER" id="PTHR47506">
    <property type="entry name" value="TRANSCRIPTIONAL REGULATORY PROTEIN"/>
    <property type="match status" value="1"/>
</dbReference>
<evidence type="ECO:0000256" key="4">
    <source>
        <dbReference type="PROSITE-ProRule" id="PRU00335"/>
    </source>
</evidence>
<comment type="caution">
    <text evidence="6">The sequence shown here is derived from an EMBL/GenBank/DDBJ whole genome shotgun (WGS) entry which is preliminary data.</text>
</comment>
<keyword evidence="1" id="KW-0805">Transcription regulation</keyword>
<protein>
    <submittedName>
        <fullName evidence="6">TetR/AcrR family transcriptional regulator</fullName>
    </submittedName>
</protein>
<dbReference type="PANTHER" id="PTHR47506:SF7">
    <property type="entry name" value="TRANSCRIPTIONAL REGULATORY PROTEIN"/>
    <property type="match status" value="1"/>
</dbReference>
<dbReference type="PRINTS" id="PR00455">
    <property type="entry name" value="HTHTETR"/>
</dbReference>
<evidence type="ECO:0000256" key="1">
    <source>
        <dbReference type="ARBA" id="ARBA00023015"/>
    </source>
</evidence>
<dbReference type="InterPro" id="IPR009057">
    <property type="entry name" value="Homeodomain-like_sf"/>
</dbReference>
<dbReference type="Proteomes" id="UP001208690">
    <property type="component" value="Unassembled WGS sequence"/>
</dbReference>
<evidence type="ECO:0000313" key="7">
    <source>
        <dbReference type="Proteomes" id="UP001208690"/>
    </source>
</evidence>
<dbReference type="Gene3D" id="1.10.357.10">
    <property type="entry name" value="Tetracycline Repressor, domain 2"/>
    <property type="match status" value="1"/>
</dbReference>
<dbReference type="SUPFAM" id="SSF48498">
    <property type="entry name" value="Tetracyclin repressor-like, C-terminal domain"/>
    <property type="match status" value="1"/>
</dbReference>
<sequence>MSDAEKQKSHKRIIDAASSLFRDRGIEATSVADVMQAAGLTHGGFYRHFASKEALVRDAFKAAVDDVQAEMAAAPTDEVRRAARGEYLARYLSGEHLDDRRRGCPLAALGAEISRLDGPVRSEASRTVESMARLLNSDEADVAEQGLAMMALLLGTITLARIAETPELADAVLAAGRRGSTVIDEHMKPDRPN</sequence>
<evidence type="ECO:0000256" key="3">
    <source>
        <dbReference type="ARBA" id="ARBA00023163"/>
    </source>
</evidence>
<evidence type="ECO:0000256" key="2">
    <source>
        <dbReference type="ARBA" id="ARBA00023125"/>
    </source>
</evidence>
<name>A0ABT3BDM2_9RHOB</name>
<evidence type="ECO:0000313" key="6">
    <source>
        <dbReference type="EMBL" id="MCV3271668.1"/>
    </source>
</evidence>
<dbReference type="SUPFAM" id="SSF46689">
    <property type="entry name" value="Homeodomain-like"/>
    <property type="match status" value="1"/>
</dbReference>
<keyword evidence="7" id="KW-1185">Reference proteome</keyword>
<keyword evidence="3" id="KW-0804">Transcription</keyword>
<dbReference type="InterPro" id="IPR023772">
    <property type="entry name" value="DNA-bd_HTH_TetR-type_CS"/>
</dbReference>
<organism evidence="6 7">
    <name type="scientific">Roseobacter sinensis</name>
    <dbReference type="NCBI Taxonomy" id="2931391"/>
    <lineage>
        <taxon>Bacteria</taxon>
        <taxon>Pseudomonadati</taxon>
        <taxon>Pseudomonadota</taxon>
        <taxon>Alphaproteobacteria</taxon>
        <taxon>Rhodobacterales</taxon>
        <taxon>Roseobacteraceae</taxon>
        <taxon>Roseobacter</taxon>
    </lineage>
</organism>
<evidence type="ECO:0000259" key="5">
    <source>
        <dbReference type="PROSITE" id="PS50977"/>
    </source>
</evidence>
<proteinExistence type="predicted"/>
<dbReference type="PROSITE" id="PS01081">
    <property type="entry name" value="HTH_TETR_1"/>
    <property type="match status" value="1"/>
</dbReference>
<feature type="domain" description="HTH tetR-type" evidence="5">
    <location>
        <begin position="7"/>
        <end position="67"/>
    </location>
</feature>
<dbReference type="Pfam" id="PF00440">
    <property type="entry name" value="TetR_N"/>
    <property type="match status" value="1"/>
</dbReference>